<evidence type="ECO:0000256" key="4">
    <source>
        <dbReference type="ARBA" id="ARBA00023040"/>
    </source>
</evidence>
<keyword evidence="4" id="KW-0297">G-protein coupled receptor</keyword>
<gene>
    <name evidence="10" type="ORF">PoB_004329700</name>
</gene>
<keyword evidence="7" id="KW-0807">Transducer</keyword>
<sequence length="367" mass="40520">MVPQSNNSWVMVTSSALGSSSNSNSSISSILSTTTIDNRPIFISDSMREKLEIVFFVVMSGGISFVGSFANIINMVVFLKQGFSDTMNISLFALALSDFGSLITLVWMAICFVPDFRFHPNIPFETTQIQYLSAGWPHMLCARSGSLITAFITFERCICIALPLRVKSIITPRRTIIVIASIFGIMVVSVMPIYYGMQIGPTFLEDRNKTLLAIVYAKGGHEIESIGFAVGVVAQIGSFVLVVIFTVILLNSLVRKSRWRKTATSGDGTASGSGAEKSNRDKRVMVMVVTISGIFIACFMPSAINVVLIILWADYNIVGRLRNLFQVTGSICNACESINCSINIIVYYKMSSKFRLTFREMFHLKNE</sequence>
<comment type="subcellular location">
    <subcellularLocation>
        <location evidence="1">Membrane</location>
        <topology evidence="1">Multi-pass membrane protein</topology>
    </subcellularLocation>
</comment>
<dbReference type="CDD" id="cd14978">
    <property type="entry name" value="7tmA_FMRFamide_R-like"/>
    <property type="match status" value="1"/>
</dbReference>
<dbReference type="InterPro" id="IPR000276">
    <property type="entry name" value="GPCR_Rhodpsn"/>
</dbReference>
<feature type="transmembrane region" description="Helical" evidence="8">
    <location>
        <begin position="226"/>
        <end position="250"/>
    </location>
</feature>
<dbReference type="EMBL" id="BLXT01004716">
    <property type="protein sequence ID" value="GFO16792.1"/>
    <property type="molecule type" value="Genomic_DNA"/>
</dbReference>
<evidence type="ECO:0000256" key="3">
    <source>
        <dbReference type="ARBA" id="ARBA00022989"/>
    </source>
</evidence>
<dbReference type="PANTHER" id="PTHR24243">
    <property type="entry name" value="G-PROTEIN COUPLED RECEPTOR"/>
    <property type="match status" value="1"/>
</dbReference>
<name>A0AAV4BBJ5_9GAST</name>
<comment type="caution">
    <text evidence="10">The sequence shown here is derived from an EMBL/GenBank/DDBJ whole genome shotgun (WGS) entry which is preliminary data.</text>
</comment>
<dbReference type="GO" id="GO:0005886">
    <property type="term" value="C:plasma membrane"/>
    <property type="evidence" value="ECO:0007669"/>
    <property type="project" value="TreeGrafter"/>
</dbReference>
<evidence type="ECO:0000256" key="2">
    <source>
        <dbReference type="ARBA" id="ARBA00022692"/>
    </source>
</evidence>
<keyword evidence="11" id="KW-1185">Reference proteome</keyword>
<feature type="transmembrane region" description="Helical" evidence="8">
    <location>
        <begin position="53"/>
        <end position="79"/>
    </location>
</feature>
<evidence type="ECO:0000256" key="6">
    <source>
        <dbReference type="ARBA" id="ARBA00023170"/>
    </source>
</evidence>
<feature type="domain" description="G-protein coupled receptors family 1 profile" evidence="9">
    <location>
        <begin position="70"/>
        <end position="347"/>
    </location>
</feature>
<evidence type="ECO:0000313" key="11">
    <source>
        <dbReference type="Proteomes" id="UP000735302"/>
    </source>
</evidence>
<dbReference type="Gene3D" id="1.20.1070.10">
    <property type="entry name" value="Rhodopsin 7-helix transmembrane proteins"/>
    <property type="match status" value="1"/>
</dbReference>
<evidence type="ECO:0000313" key="10">
    <source>
        <dbReference type="EMBL" id="GFO16792.1"/>
    </source>
</evidence>
<dbReference type="PANTHER" id="PTHR24243:SF208">
    <property type="entry name" value="PYROKININ-1 RECEPTOR"/>
    <property type="match status" value="1"/>
</dbReference>
<feature type="transmembrane region" description="Helical" evidence="8">
    <location>
        <begin position="284"/>
        <end position="312"/>
    </location>
</feature>
<feature type="transmembrane region" description="Helical" evidence="8">
    <location>
        <begin position="324"/>
        <end position="348"/>
    </location>
</feature>
<proteinExistence type="predicted"/>
<dbReference type="SUPFAM" id="SSF81321">
    <property type="entry name" value="Family A G protein-coupled receptor-like"/>
    <property type="match status" value="1"/>
</dbReference>
<dbReference type="AlphaFoldDB" id="A0AAV4BBJ5"/>
<evidence type="ECO:0000259" key="9">
    <source>
        <dbReference type="PROSITE" id="PS50262"/>
    </source>
</evidence>
<organism evidence="10 11">
    <name type="scientific">Plakobranchus ocellatus</name>
    <dbReference type="NCBI Taxonomy" id="259542"/>
    <lineage>
        <taxon>Eukaryota</taxon>
        <taxon>Metazoa</taxon>
        <taxon>Spiralia</taxon>
        <taxon>Lophotrochozoa</taxon>
        <taxon>Mollusca</taxon>
        <taxon>Gastropoda</taxon>
        <taxon>Heterobranchia</taxon>
        <taxon>Euthyneura</taxon>
        <taxon>Panpulmonata</taxon>
        <taxon>Sacoglossa</taxon>
        <taxon>Placobranchoidea</taxon>
        <taxon>Plakobranchidae</taxon>
        <taxon>Plakobranchus</taxon>
    </lineage>
</organism>
<dbReference type="PROSITE" id="PS50262">
    <property type="entry name" value="G_PROTEIN_RECEP_F1_2"/>
    <property type="match status" value="1"/>
</dbReference>
<keyword evidence="6 10" id="KW-0675">Receptor</keyword>
<evidence type="ECO:0000256" key="8">
    <source>
        <dbReference type="SAM" id="Phobius"/>
    </source>
</evidence>
<dbReference type="Pfam" id="PF00001">
    <property type="entry name" value="7tm_1"/>
    <property type="match status" value="1"/>
</dbReference>
<feature type="transmembrane region" description="Helical" evidence="8">
    <location>
        <begin position="176"/>
        <end position="195"/>
    </location>
</feature>
<feature type="transmembrane region" description="Helical" evidence="8">
    <location>
        <begin position="91"/>
        <end position="110"/>
    </location>
</feature>
<evidence type="ECO:0000256" key="5">
    <source>
        <dbReference type="ARBA" id="ARBA00023136"/>
    </source>
</evidence>
<keyword evidence="3 8" id="KW-1133">Transmembrane helix</keyword>
<accession>A0AAV4BBJ5</accession>
<evidence type="ECO:0000256" key="7">
    <source>
        <dbReference type="ARBA" id="ARBA00023224"/>
    </source>
</evidence>
<protein>
    <submittedName>
        <fullName evidence="10">Chemosensory receptor b</fullName>
    </submittedName>
</protein>
<dbReference type="InterPro" id="IPR017452">
    <property type="entry name" value="GPCR_Rhodpsn_7TM"/>
</dbReference>
<evidence type="ECO:0000256" key="1">
    <source>
        <dbReference type="ARBA" id="ARBA00004141"/>
    </source>
</evidence>
<dbReference type="Proteomes" id="UP000735302">
    <property type="component" value="Unassembled WGS sequence"/>
</dbReference>
<reference evidence="10 11" key="1">
    <citation type="journal article" date="2021" name="Elife">
        <title>Chloroplast acquisition without the gene transfer in kleptoplastic sea slugs, Plakobranchus ocellatus.</title>
        <authorList>
            <person name="Maeda T."/>
            <person name="Takahashi S."/>
            <person name="Yoshida T."/>
            <person name="Shimamura S."/>
            <person name="Takaki Y."/>
            <person name="Nagai Y."/>
            <person name="Toyoda A."/>
            <person name="Suzuki Y."/>
            <person name="Arimoto A."/>
            <person name="Ishii H."/>
            <person name="Satoh N."/>
            <person name="Nishiyama T."/>
            <person name="Hasebe M."/>
            <person name="Maruyama T."/>
            <person name="Minagawa J."/>
            <person name="Obokata J."/>
            <person name="Shigenobu S."/>
        </authorList>
    </citation>
    <scope>NUCLEOTIDE SEQUENCE [LARGE SCALE GENOMIC DNA]</scope>
</reference>
<keyword evidence="5 8" id="KW-0472">Membrane</keyword>
<keyword evidence="2 8" id="KW-0812">Transmembrane</keyword>
<dbReference type="GO" id="GO:0004930">
    <property type="term" value="F:G protein-coupled receptor activity"/>
    <property type="evidence" value="ECO:0007669"/>
    <property type="project" value="UniProtKB-KW"/>
</dbReference>